<sequence length="186" mass="20548">MDDIEQQLMDTELLAEIGELVTTSSENTQPVEIVAEHVTRFEFHISIGKLFIVTPSFSMTMDATTGNGACLNNSSIECQRAAWEGPLPVGSYLIRKEDLSDPGLLRGAYRNLRHGDWGDWRIRLHPQEEAKFDLYGRDNFFLHGGSIPGSAGCIDIGGGLLGDQNTDTVKTIIRMSRESIPVEVLP</sequence>
<evidence type="ECO:0000313" key="2">
    <source>
        <dbReference type="EMBL" id="KKO10101.1"/>
    </source>
</evidence>
<dbReference type="InterPro" id="IPR021225">
    <property type="entry name" value="Tlde1_dom"/>
</dbReference>
<feature type="domain" description="Tlde1" evidence="1">
    <location>
        <begin position="61"/>
        <end position="156"/>
    </location>
</feature>
<gene>
    <name evidence="2" type="ORF">LCGC14_0026330</name>
</gene>
<organism evidence="2">
    <name type="scientific">marine sediment metagenome</name>
    <dbReference type="NCBI Taxonomy" id="412755"/>
    <lineage>
        <taxon>unclassified sequences</taxon>
        <taxon>metagenomes</taxon>
        <taxon>ecological metagenomes</taxon>
    </lineage>
</organism>
<reference evidence="2" key="1">
    <citation type="journal article" date="2015" name="Nature">
        <title>Complex archaea that bridge the gap between prokaryotes and eukaryotes.</title>
        <authorList>
            <person name="Spang A."/>
            <person name="Saw J.H."/>
            <person name="Jorgensen S.L."/>
            <person name="Zaremba-Niedzwiedzka K."/>
            <person name="Martijn J."/>
            <person name="Lind A.E."/>
            <person name="van Eijk R."/>
            <person name="Schleper C."/>
            <person name="Guy L."/>
            <person name="Ettema T.J."/>
        </authorList>
    </citation>
    <scope>NUCLEOTIDE SEQUENCE</scope>
</reference>
<dbReference type="EMBL" id="LAZR01000005">
    <property type="protein sequence ID" value="KKO10101.1"/>
    <property type="molecule type" value="Genomic_DNA"/>
</dbReference>
<name>A0A0F9VYJ6_9ZZZZ</name>
<dbReference type="AlphaFoldDB" id="A0A0F9VYJ6"/>
<accession>A0A0F9VYJ6</accession>
<evidence type="ECO:0000259" key="1">
    <source>
        <dbReference type="Pfam" id="PF10908"/>
    </source>
</evidence>
<proteinExistence type="predicted"/>
<comment type="caution">
    <text evidence="2">The sequence shown here is derived from an EMBL/GenBank/DDBJ whole genome shotgun (WGS) entry which is preliminary data.</text>
</comment>
<dbReference type="Pfam" id="PF10908">
    <property type="entry name" value="Tlde1_dom"/>
    <property type="match status" value="1"/>
</dbReference>
<protein>
    <recommendedName>
        <fullName evidence="1">Tlde1 domain-containing protein</fullName>
    </recommendedName>
</protein>